<evidence type="ECO:0000313" key="3">
    <source>
        <dbReference type="EMBL" id="RFO96461.1"/>
    </source>
</evidence>
<evidence type="ECO:0000313" key="4">
    <source>
        <dbReference type="Proteomes" id="UP000260665"/>
    </source>
</evidence>
<comment type="function">
    <text evidence="1">Together with LptE, is involved in the assembly of lipopolysaccharide (LPS) at the surface of the outer membrane.</text>
</comment>
<dbReference type="Proteomes" id="UP000260665">
    <property type="component" value="Unassembled WGS sequence"/>
</dbReference>
<comment type="subunit">
    <text evidence="1">Component of the lipopolysaccharide transport and assembly complex. Interacts with LptE and LptA.</text>
</comment>
<reference evidence="3 4" key="1">
    <citation type="submission" date="2018-05" db="EMBL/GenBank/DDBJ databases">
        <title>Rhodoferax soyangensis sp.nov., isolated from an oligotrophic freshwater lake.</title>
        <authorList>
            <person name="Park M."/>
        </authorList>
    </citation>
    <scope>NUCLEOTIDE SEQUENCE [LARGE SCALE GENOMIC DNA]</scope>
    <source>
        <strain evidence="3 4">IMCC26218</strain>
    </source>
</reference>
<sequence precursor="true">MRLTPRLFQPASPCVRYAVLQCLALCGSLWASMALAQEPSDPLALQPSPVLSEALSPQQRREAPVFLQGDQISGRSDLETVVQGDAVMRKADTVIHADRLEYDQPTDQARAIGHVRINRAGNLYEGPLLELKVERFEGFFQQPVYHFANGDAHGEAARAEFQDENHTVVFDATYTTCRRLPGPSWMPDWVLRAASISLDNDEEVGVANGAYLYFKGVPILPVPAISFPLTEKRKSGLLPPTFGIDNISGTTLAMPYYWNIAPNLDATLTPTLMTSRGVDLGVTLRYLEPSYNGRVVADSMPGDKLRGLDRWGLAWTHNATINSGLPNISPVGLALNINRVSDDNYWRDFTSSEAFLTQRLLPADALASWSSGPVSGTVHVLKWQILQDPASPIVPPYDRLPQLTAHTGQSNVQGFDWALDGDFTQFEADRVLTGQPNAQRTFALAQISRPWLAPQGFITPKLQLHAAAYQFDGLLADGSQSATSVVPTFSLDSGLVFERESTFLGRNYVQTLEPRAFYVYTPFRNQSNLPNYDTGVADFNFASIYSENAFVGHDKISDNNLLTLGLTTRFLDPDSGSQYARFGIAQRLRFDPQQVTINSAASPAQSGLSDVLLGAEVNLNDRWTLDSTTQYNPLTDQSVRATVGARYNPGSYRVFNAAYRYQRAFSEQIDLSWQWPINDLWGDRGRDMGAGRGQGEGRYYALGRTNYSMDQGKLIDTLLGVEYDAGCWLGRVVFSRTQTSTSTAVERWIFQLEFVGFTRLGTADPRATLTQNISRYQNLRDAGGASKSRFSNFE</sequence>
<proteinExistence type="inferred from homology"/>
<dbReference type="HAMAP" id="MF_01411">
    <property type="entry name" value="LPS_assembly_LptD"/>
    <property type="match status" value="1"/>
</dbReference>
<keyword evidence="1" id="KW-0472">Membrane</keyword>
<feature type="chain" id="PRO_5017841291" description="LPS-assembly protein LptD" evidence="1">
    <location>
        <begin position="37"/>
        <end position="794"/>
    </location>
</feature>
<dbReference type="AlphaFoldDB" id="A0A3E1RB67"/>
<keyword evidence="1" id="KW-0998">Cell outer membrane</keyword>
<accession>A0A3E1RB67</accession>
<feature type="domain" description="LptD C-terminal" evidence="2">
    <location>
        <begin position="309"/>
        <end position="681"/>
    </location>
</feature>
<dbReference type="GO" id="GO:0015920">
    <property type="term" value="P:lipopolysaccharide transport"/>
    <property type="evidence" value="ECO:0007669"/>
    <property type="project" value="InterPro"/>
</dbReference>
<evidence type="ECO:0000259" key="2">
    <source>
        <dbReference type="Pfam" id="PF04453"/>
    </source>
</evidence>
<dbReference type="PANTHER" id="PTHR30189:SF1">
    <property type="entry name" value="LPS-ASSEMBLY PROTEIN LPTD"/>
    <property type="match status" value="1"/>
</dbReference>
<comment type="caution">
    <text evidence="3">The sequence shown here is derived from an EMBL/GenBank/DDBJ whole genome shotgun (WGS) entry which is preliminary data.</text>
</comment>
<organism evidence="3 4">
    <name type="scientific">Rhodoferax lacus</name>
    <dbReference type="NCBI Taxonomy" id="2184758"/>
    <lineage>
        <taxon>Bacteria</taxon>
        <taxon>Pseudomonadati</taxon>
        <taxon>Pseudomonadota</taxon>
        <taxon>Betaproteobacteria</taxon>
        <taxon>Burkholderiales</taxon>
        <taxon>Comamonadaceae</taxon>
        <taxon>Rhodoferax</taxon>
    </lineage>
</organism>
<name>A0A3E1RB67_9BURK</name>
<dbReference type="PANTHER" id="PTHR30189">
    <property type="entry name" value="LPS-ASSEMBLY PROTEIN"/>
    <property type="match status" value="1"/>
</dbReference>
<dbReference type="GO" id="GO:1990351">
    <property type="term" value="C:transporter complex"/>
    <property type="evidence" value="ECO:0007669"/>
    <property type="project" value="TreeGrafter"/>
</dbReference>
<comment type="subcellular location">
    <subcellularLocation>
        <location evidence="1">Cell outer membrane</location>
    </subcellularLocation>
</comment>
<dbReference type="EMBL" id="QFZK01000007">
    <property type="protein sequence ID" value="RFO96461.1"/>
    <property type="molecule type" value="Genomic_DNA"/>
</dbReference>
<evidence type="ECO:0000256" key="1">
    <source>
        <dbReference type="HAMAP-Rule" id="MF_01411"/>
    </source>
</evidence>
<dbReference type="RefSeq" id="WP_117177671.1">
    <property type="nucleotide sequence ID" value="NZ_QFZK01000007.1"/>
</dbReference>
<gene>
    <name evidence="1" type="primary">lptD</name>
    <name evidence="3" type="ORF">DIC66_12490</name>
</gene>
<dbReference type="OrthoDB" id="9760225at2"/>
<protein>
    <recommendedName>
        <fullName evidence="1">LPS-assembly protein LptD</fullName>
    </recommendedName>
</protein>
<dbReference type="InterPro" id="IPR007543">
    <property type="entry name" value="LptD_C"/>
</dbReference>
<dbReference type="GO" id="GO:0009279">
    <property type="term" value="C:cell outer membrane"/>
    <property type="evidence" value="ECO:0007669"/>
    <property type="project" value="UniProtKB-SubCell"/>
</dbReference>
<dbReference type="GO" id="GO:0043165">
    <property type="term" value="P:Gram-negative-bacterium-type cell outer membrane assembly"/>
    <property type="evidence" value="ECO:0007669"/>
    <property type="project" value="UniProtKB-UniRule"/>
</dbReference>
<comment type="caution">
    <text evidence="1">Lacks conserved residue(s) required for the propagation of feature annotation.</text>
</comment>
<dbReference type="InterPro" id="IPR050218">
    <property type="entry name" value="LptD"/>
</dbReference>
<dbReference type="Pfam" id="PF04453">
    <property type="entry name" value="LptD"/>
    <property type="match status" value="1"/>
</dbReference>
<feature type="signal peptide" evidence="1">
    <location>
        <begin position="1"/>
        <end position="36"/>
    </location>
</feature>
<dbReference type="InterPro" id="IPR020889">
    <property type="entry name" value="LipoPS_assembly_LptD"/>
</dbReference>
<comment type="similarity">
    <text evidence="1">Belongs to the LptD family.</text>
</comment>
<keyword evidence="1" id="KW-0732">Signal</keyword>
<keyword evidence="4" id="KW-1185">Reference proteome</keyword>